<reference evidence="4" key="1">
    <citation type="journal article" date="2002" name="Science">
        <title>The draft genome of Ciona intestinalis: insights into chordate and vertebrate origins.</title>
        <authorList>
            <person name="Dehal P."/>
            <person name="Satou Y."/>
            <person name="Campbell R.K."/>
            <person name="Chapman J."/>
            <person name="Degnan B."/>
            <person name="De Tomaso A."/>
            <person name="Davidson B."/>
            <person name="Di Gregorio A."/>
            <person name="Gelpke M."/>
            <person name="Goodstein D.M."/>
            <person name="Harafuji N."/>
            <person name="Hastings K.E."/>
            <person name="Ho I."/>
            <person name="Hotta K."/>
            <person name="Huang W."/>
            <person name="Kawashima T."/>
            <person name="Lemaire P."/>
            <person name="Martinez D."/>
            <person name="Meinertzhagen I.A."/>
            <person name="Necula S."/>
            <person name="Nonaka M."/>
            <person name="Putnam N."/>
            <person name="Rash S."/>
            <person name="Saiga H."/>
            <person name="Satake M."/>
            <person name="Terry A."/>
            <person name="Yamada L."/>
            <person name="Wang H.G."/>
            <person name="Awazu S."/>
            <person name="Azumi K."/>
            <person name="Boore J."/>
            <person name="Branno M."/>
            <person name="Chin-Bow S."/>
            <person name="DeSantis R."/>
            <person name="Doyle S."/>
            <person name="Francino P."/>
            <person name="Keys D.N."/>
            <person name="Haga S."/>
            <person name="Hayashi H."/>
            <person name="Hino K."/>
            <person name="Imai K.S."/>
            <person name="Inaba K."/>
            <person name="Kano S."/>
            <person name="Kobayashi K."/>
            <person name="Kobayashi M."/>
            <person name="Lee B.I."/>
            <person name="Makabe K.W."/>
            <person name="Manohar C."/>
            <person name="Matassi G."/>
            <person name="Medina M."/>
            <person name="Mochizuki Y."/>
            <person name="Mount S."/>
            <person name="Morishita T."/>
            <person name="Miura S."/>
            <person name="Nakayama A."/>
            <person name="Nishizaka S."/>
            <person name="Nomoto H."/>
            <person name="Ohta F."/>
            <person name="Oishi K."/>
            <person name="Rigoutsos I."/>
            <person name="Sano M."/>
            <person name="Sasaki A."/>
            <person name="Sasakura Y."/>
            <person name="Shoguchi E."/>
            <person name="Shin-i T."/>
            <person name="Spagnuolo A."/>
            <person name="Stainier D."/>
            <person name="Suzuki M.M."/>
            <person name="Tassy O."/>
            <person name="Takatori N."/>
            <person name="Tokuoka M."/>
            <person name="Yagi K."/>
            <person name="Yoshizaki F."/>
            <person name="Wada S."/>
            <person name="Zhang C."/>
            <person name="Hyatt P.D."/>
            <person name="Larimer F."/>
            <person name="Detter C."/>
            <person name="Doggett N."/>
            <person name="Glavina T."/>
            <person name="Hawkins T."/>
            <person name="Richardson P."/>
            <person name="Lucas S."/>
            <person name="Kohara Y."/>
            <person name="Levine M."/>
            <person name="Satoh N."/>
            <person name="Rokhsar D.S."/>
        </authorList>
    </citation>
    <scope>NUCLEOTIDE SEQUENCE [LARGE SCALE GENOMIC DNA]</scope>
</reference>
<reference evidence="3" key="3">
    <citation type="submission" date="2025-09" db="UniProtKB">
        <authorList>
            <consortium name="Ensembl"/>
        </authorList>
    </citation>
    <scope>IDENTIFICATION</scope>
</reference>
<reference evidence="3" key="2">
    <citation type="submission" date="2025-08" db="UniProtKB">
        <authorList>
            <consortium name="Ensembl"/>
        </authorList>
    </citation>
    <scope>IDENTIFICATION</scope>
</reference>
<accession>F6SCU4</accession>
<dbReference type="Pfam" id="PF00266">
    <property type="entry name" value="Aminotran_5"/>
    <property type="match status" value="1"/>
</dbReference>
<dbReference type="Ensembl" id="ENSCINT00000021153.3">
    <property type="protein sequence ID" value="ENSCINP00000021153.3"/>
    <property type="gene ID" value="ENSCING00000010685.3"/>
</dbReference>
<dbReference type="Proteomes" id="UP000008144">
    <property type="component" value="Unassembled WGS sequence"/>
</dbReference>
<evidence type="ECO:0000256" key="1">
    <source>
        <dbReference type="ARBA" id="ARBA00022898"/>
    </source>
</evidence>
<dbReference type="STRING" id="7719.ENSCINP00000021153"/>
<keyword evidence="4" id="KW-1185">Reference proteome</keyword>
<dbReference type="PANTHER" id="PTHR43092">
    <property type="entry name" value="L-CYSTEINE DESULFHYDRASE"/>
    <property type="match status" value="1"/>
</dbReference>
<evidence type="ECO:0000313" key="4">
    <source>
        <dbReference type="Proteomes" id="UP000008144"/>
    </source>
</evidence>
<dbReference type="InterPro" id="IPR015424">
    <property type="entry name" value="PyrdxlP-dep_Trfase"/>
</dbReference>
<evidence type="ECO:0000313" key="3">
    <source>
        <dbReference type="Ensembl" id="ENSCINP00000021153.3"/>
    </source>
</evidence>
<dbReference type="OMA" id="MNTHSYE"/>
<feature type="domain" description="Aminotransferase class V" evidence="2">
    <location>
        <begin position="61"/>
        <end position="218"/>
    </location>
</feature>
<keyword evidence="1" id="KW-0663">Pyridoxal phosphate</keyword>
<name>F6SCU4_CIOIN</name>
<dbReference type="GeneTree" id="ENSGT00530000065002"/>
<dbReference type="Gene3D" id="3.40.640.10">
    <property type="entry name" value="Type I PLP-dependent aspartate aminotransferase-like (Major domain)"/>
    <property type="match status" value="1"/>
</dbReference>
<dbReference type="InterPro" id="IPR015422">
    <property type="entry name" value="PyrdxlP-dep_Trfase_small"/>
</dbReference>
<dbReference type="AlphaFoldDB" id="F6SCU4"/>
<protein>
    <recommendedName>
        <fullName evidence="2">Aminotransferase class V domain-containing protein</fullName>
    </recommendedName>
</protein>
<dbReference type="InterPro" id="IPR015421">
    <property type="entry name" value="PyrdxlP-dep_Trfase_major"/>
</dbReference>
<dbReference type="Gene3D" id="3.90.1150.10">
    <property type="entry name" value="Aspartate Aminotransferase, domain 1"/>
    <property type="match status" value="1"/>
</dbReference>
<proteinExistence type="predicted"/>
<evidence type="ECO:0000259" key="2">
    <source>
        <dbReference type="Pfam" id="PF00266"/>
    </source>
</evidence>
<dbReference type="HOGENOM" id="CLU_003433_3_1_1"/>
<organism evidence="3 4">
    <name type="scientific">Ciona intestinalis</name>
    <name type="common">Transparent sea squirt</name>
    <name type="synonym">Ascidia intestinalis</name>
    <dbReference type="NCBI Taxonomy" id="7719"/>
    <lineage>
        <taxon>Eukaryota</taxon>
        <taxon>Metazoa</taxon>
        <taxon>Chordata</taxon>
        <taxon>Tunicata</taxon>
        <taxon>Ascidiacea</taxon>
        <taxon>Phlebobranchia</taxon>
        <taxon>Cionidae</taxon>
        <taxon>Ciona</taxon>
    </lineage>
</organism>
<dbReference type="InParanoid" id="F6SCU4"/>
<dbReference type="InterPro" id="IPR000192">
    <property type="entry name" value="Aminotrans_V_dom"/>
</dbReference>
<dbReference type="SUPFAM" id="SSF53383">
    <property type="entry name" value="PLP-dependent transferases"/>
    <property type="match status" value="1"/>
</dbReference>
<sequence length="219" mass="25210">MEEKYDHSTPKFGSQQMRDTFRLSDAYVMLNHGSYGFPPQPVLNKRNQLLEEQESHPFTWFRTNLMDYYMESVKIAANLINGDVEDTFILSNVTEGTNCILKSVMLKERENGEILMNTHSYEAVQNMLSEMETTYGTKTRCVEIRFPISDEQDVVDLYARQLDLYPNIKIAVIDHITSPTALKLPVEKIVEVCRERNVLTLIDGAHAPGQLDLDMKKIK</sequence>
<dbReference type="PANTHER" id="PTHR43092:SF4">
    <property type="entry name" value="AMINOTRANSFERASE CLASS V DOMAIN-CONTAINING PROTEIN"/>
    <property type="match status" value="1"/>
</dbReference>